<evidence type="ECO:0000313" key="3">
    <source>
        <dbReference type="Proteomes" id="UP001148299"/>
    </source>
</evidence>
<feature type="region of interest" description="Disordered" evidence="1">
    <location>
        <begin position="1"/>
        <end position="30"/>
    </location>
</feature>
<reference evidence="2" key="2">
    <citation type="journal article" date="2023" name="IMA Fungus">
        <title>Comparative genomic study of the Penicillium genus elucidates a diverse pangenome and 15 lateral gene transfer events.</title>
        <authorList>
            <person name="Petersen C."/>
            <person name="Sorensen T."/>
            <person name="Nielsen M.R."/>
            <person name="Sondergaard T.E."/>
            <person name="Sorensen J.L."/>
            <person name="Fitzpatrick D.A."/>
            <person name="Frisvad J.C."/>
            <person name="Nielsen K.L."/>
        </authorList>
    </citation>
    <scope>NUCLEOTIDE SEQUENCE</scope>
    <source>
        <strain evidence="2">IBT 35675</strain>
    </source>
</reference>
<dbReference type="AlphaFoldDB" id="A0A9W9US30"/>
<evidence type="ECO:0000313" key="2">
    <source>
        <dbReference type="EMBL" id="KAJ5354459.1"/>
    </source>
</evidence>
<organism evidence="2 3">
    <name type="scientific">Penicillium brevicompactum</name>
    <dbReference type="NCBI Taxonomy" id="5074"/>
    <lineage>
        <taxon>Eukaryota</taxon>
        <taxon>Fungi</taxon>
        <taxon>Dikarya</taxon>
        <taxon>Ascomycota</taxon>
        <taxon>Pezizomycotina</taxon>
        <taxon>Eurotiomycetes</taxon>
        <taxon>Eurotiomycetidae</taxon>
        <taxon>Eurotiales</taxon>
        <taxon>Aspergillaceae</taxon>
        <taxon>Penicillium</taxon>
    </lineage>
</organism>
<accession>A0A9W9US30</accession>
<proteinExistence type="predicted"/>
<dbReference type="Proteomes" id="UP001148299">
    <property type="component" value="Unassembled WGS sequence"/>
</dbReference>
<sequence>MSSMPNEDGFSLIAPATFDPPEQEKSLATTHEHNTLPSDLLDLEDPLNDLLDLDTESATQGLFHDGEQIIGDFSAMEASFLNTDDTDLFEIFEEFRNNTQQESHWLRGL</sequence>
<gene>
    <name evidence="2" type="ORF">N7541_005503</name>
</gene>
<reference evidence="2" key="1">
    <citation type="submission" date="2022-12" db="EMBL/GenBank/DDBJ databases">
        <authorList>
            <person name="Petersen C."/>
        </authorList>
    </citation>
    <scope>NUCLEOTIDE SEQUENCE</scope>
    <source>
        <strain evidence="2">IBT 35675</strain>
    </source>
</reference>
<dbReference type="EMBL" id="JAPZBR010000004">
    <property type="protein sequence ID" value="KAJ5354459.1"/>
    <property type="molecule type" value="Genomic_DNA"/>
</dbReference>
<comment type="caution">
    <text evidence="2">The sequence shown here is derived from an EMBL/GenBank/DDBJ whole genome shotgun (WGS) entry which is preliminary data.</text>
</comment>
<name>A0A9W9US30_PENBR</name>
<keyword evidence="3" id="KW-1185">Reference proteome</keyword>
<protein>
    <submittedName>
        <fullName evidence="2">Uncharacterized protein</fullName>
    </submittedName>
</protein>
<evidence type="ECO:0000256" key="1">
    <source>
        <dbReference type="SAM" id="MobiDB-lite"/>
    </source>
</evidence>